<dbReference type="InterPro" id="IPR052214">
    <property type="entry name" value="DAG_Lipase-Related"/>
</dbReference>
<dbReference type="Proteomes" id="UP001212841">
    <property type="component" value="Unassembled WGS sequence"/>
</dbReference>
<keyword evidence="12" id="KW-0472">Membrane</keyword>
<dbReference type="Gene3D" id="3.40.50.1820">
    <property type="entry name" value="alpha/beta hydrolase"/>
    <property type="match status" value="1"/>
</dbReference>
<keyword evidence="5" id="KW-0812">Transmembrane</keyword>
<protein>
    <recommendedName>
        <fullName evidence="14">sn-1-specific diacylglycerol lipase</fullName>
        <ecNumber evidence="14">3.1.1.116</ecNumber>
    </recommendedName>
</protein>
<evidence type="ECO:0000256" key="9">
    <source>
        <dbReference type="ARBA" id="ARBA00022963"/>
    </source>
</evidence>
<keyword evidence="9" id="KW-0442">Lipid degradation</keyword>
<feature type="region of interest" description="Disordered" evidence="15">
    <location>
        <begin position="28"/>
        <end position="48"/>
    </location>
</feature>
<evidence type="ECO:0000256" key="14">
    <source>
        <dbReference type="ARBA" id="ARBA00026104"/>
    </source>
</evidence>
<reference evidence="17" key="1">
    <citation type="submission" date="2020-05" db="EMBL/GenBank/DDBJ databases">
        <title>Phylogenomic resolution of chytrid fungi.</title>
        <authorList>
            <person name="Stajich J.E."/>
            <person name="Amses K."/>
            <person name="Simmons R."/>
            <person name="Seto K."/>
            <person name="Myers J."/>
            <person name="Bonds A."/>
            <person name="Quandt C.A."/>
            <person name="Barry K."/>
            <person name="Liu P."/>
            <person name="Grigoriev I."/>
            <person name="Longcore J.E."/>
            <person name="James T.Y."/>
        </authorList>
    </citation>
    <scope>NUCLEOTIDE SEQUENCE</scope>
    <source>
        <strain evidence="17">JEL0318</strain>
    </source>
</reference>
<evidence type="ECO:0000256" key="5">
    <source>
        <dbReference type="ARBA" id="ARBA00022692"/>
    </source>
</evidence>
<evidence type="ECO:0000256" key="15">
    <source>
        <dbReference type="SAM" id="MobiDB-lite"/>
    </source>
</evidence>
<dbReference type="GO" id="GO:0005886">
    <property type="term" value="C:plasma membrane"/>
    <property type="evidence" value="ECO:0007669"/>
    <property type="project" value="UniProtKB-SubCell"/>
</dbReference>
<comment type="caution">
    <text evidence="17">The sequence shown here is derived from an EMBL/GenBank/DDBJ whole genome shotgun (WGS) entry which is preliminary data.</text>
</comment>
<evidence type="ECO:0000256" key="6">
    <source>
        <dbReference type="ARBA" id="ARBA00022723"/>
    </source>
</evidence>
<keyword evidence="8" id="KW-0106">Calcium</keyword>
<dbReference type="EMBL" id="JADGJD010001423">
    <property type="protein sequence ID" value="KAJ3042431.1"/>
    <property type="molecule type" value="Genomic_DNA"/>
</dbReference>
<keyword evidence="10" id="KW-1133">Transmembrane helix</keyword>
<evidence type="ECO:0000313" key="17">
    <source>
        <dbReference type="EMBL" id="KAJ3042431.1"/>
    </source>
</evidence>
<dbReference type="GO" id="GO:0016298">
    <property type="term" value="F:lipase activity"/>
    <property type="evidence" value="ECO:0007669"/>
    <property type="project" value="TreeGrafter"/>
</dbReference>
<evidence type="ECO:0000256" key="1">
    <source>
        <dbReference type="ARBA" id="ARBA00001913"/>
    </source>
</evidence>
<dbReference type="CDD" id="cd00519">
    <property type="entry name" value="Lipase_3"/>
    <property type="match status" value="1"/>
</dbReference>
<feature type="region of interest" description="Disordered" evidence="15">
    <location>
        <begin position="125"/>
        <end position="144"/>
    </location>
</feature>
<accession>A0AAD5X0F5</accession>
<evidence type="ECO:0000256" key="2">
    <source>
        <dbReference type="ARBA" id="ARBA00004651"/>
    </source>
</evidence>
<evidence type="ECO:0000256" key="11">
    <source>
        <dbReference type="ARBA" id="ARBA00023098"/>
    </source>
</evidence>
<dbReference type="SUPFAM" id="SSF53474">
    <property type="entry name" value="alpha/beta-Hydrolases"/>
    <property type="match status" value="1"/>
</dbReference>
<name>A0AAD5X0F5_9FUNG</name>
<dbReference type="PANTHER" id="PTHR45792:SF7">
    <property type="entry name" value="PUTATIVE (AFU_ORTHOLOGUE AFUA_6G02710)-RELATED"/>
    <property type="match status" value="1"/>
</dbReference>
<gene>
    <name evidence="17" type="ORF">HK097_002035</name>
</gene>
<dbReference type="PANTHER" id="PTHR45792">
    <property type="entry name" value="DIACYLGLYCEROL LIPASE HOMOLOG-RELATED"/>
    <property type="match status" value="1"/>
</dbReference>
<keyword evidence="7" id="KW-0378">Hydrolase</keyword>
<evidence type="ECO:0000256" key="3">
    <source>
        <dbReference type="ARBA" id="ARBA00022475"/>
    </source>
</evidence>
<evidence type="ECO:0000259" key="16">
    <source>
        <dbReference type="Pfam" id="PF01764"/>
    </source>
</evidence>
<dbReference type="GO" id="GO:0046340">
    <property type="term" value="P:diacylglycerol catabolic process"/>
    <property type="evidence" value="ECO:0007669"/>
    <property type="project" value="TreeGrafter"/>
</dbReference>
<dbReference type="AlphaFoldDB" id="A0AAD5X0F5"/>
<comment type="subcellular location">
    <subcellularLocation>
        <location evidence="2">Cell membrane</location>
        <topology evidence="2">Multi-pass membrane protein</topology>
    </subcellularLocation>
</comment>
<dbReference type="InterPro" id="IPR002921">
    <property type="entry name" value="Fungal_lipase-type"/>
</dbReference>
<keyword evidence="4" id="KW-0597">Phosphoprotein</keyword>
<dbReference type="GO" id="GO:0046872">
    <property type="term" value="F:metal ion binding"/>
    <property type="evidence" value="ECO:0007669"/>
    <property type="project" value="UniProtKB-KW"/>
</dbReference>
<evidence type="ECO:0000256" key="8">
    <source>
        <dbReference type="ARBA" id="ARBA00022837"/>
    </source>
</evidence>
<keyword evidence="6" id="KW-0479">Metal-binding</keyword>
<dbReference type="InterPro" id="IPR029058">
    <property type="entry name" value="AB_hydrolase_fold"/>
</dbReference>
<evidence type="ECO:0000256" key="10">
    <source>
        <dbReference type="ARBA" id="ARBA00022989"/>
    </source>
</evidence>
<keyword evidence="3" id="KW-1003">Cell membrane</keyword>
<sequence length="564" mass="62304">MVVDNDHTHDAQVHDSMIRRRSDSQVDLYGNGEEGHREARKKTSMGSIRTTRSSLVLKVDKISTEHQMSDGTSYKRSSLRLNQMQVKSFEAAFANGEDHTMPHPPSPTRRASMTGSFRLAMTPLRSPHLHPQSPSITPNHNSAASGQLTSLNLARDLAPPECNWPFPSLIANLDRYIRFATGAYGRHFMRAIGVGKLLDVVSQDPHHPANHYAFSIHTKIPLQSILLSSYTNQDPVFHSAKMQPLGHFVVLDHDAKAVVITLRGTLGLSDALTDLAVEYEGLRWAGGDYRVHKGMMRAARVLARAEGSVFRTVRKALEEYRDYGVVVCGHSLGGGVGALLSLLWSETIPKGSTTFRTSIASGLPPGRPIHCFTYGTASVTCHDLSLACRGLVTSCVHGDDAFPTISLGLVRDLKTMTMLLLDPSNKGLAERIIGKTLGWAKSEGGEKAKGWFGGGQGKDGEGEEKEVMEEDEEWYWSLMCHLRSNMRAERLYPPGTAYWVRSMETSATDRDTGMQRSTCHATLVRCDDLRDMFGEPRFSSRMLTDHTPGRYERAIGVLRKGMGV</sequence>
<evidence type="ECO:0000256" key="12">
    <source>
        <dbReference type="ARBA" id="ARBA00023136"/>
    </source>
</evidence>
<evidence type="ECO:0000256" key="13">
    <source>
        <dbReference type="ARBA" id="ARBA00024531"/>
    </source>
</evidence>
<feature type="compositionally biased region" description="Polar residues" evidence="15">
    <location>
        <begin position="132"/>
        <end position="144"/>
    </location>
</feature>
<comment type="cofactor">
    <cofactor evidence="1">
        <name>Ca(2+)</name>
        <dbReference type="ChEBI" id="CHEBI:29108"/>
    </cofactor>
</comment>
<organism evidence="17 18">
    <name type="scientific">Rhizophlyctis rosea</name>
    <dbReference type="NCBI Taxonomy" id="64517"/>
    <lineage>
        <taxon>Eukaryota</taxon>
        <taxon>Fungi</taxon>
        <taxon>Fungi incertae sedis</taxon>
        <taxon>Chytridiomycota</taxon>
        <taxon>Chytridiomycota incertae sedis</taxon>
        <taxon>Chytridiomycetes</taxon>
        <taxon>Rhizophlyctidales</taxon>
        <taxon>Rhizophlyctidaceae</taxon>
        <taxon>Rhizophlyctis</taxon>
    </lineage>
</organism>
<keyword evidence="18" id="KW-1185">Reference proteome</keyword>
<evidence type="ECO:0000256" key="7">
    <source>
        <dbReference type="ARBA" id="ARBA00022801"/>
    </source>
</evidence>
<feature type="domain" description="Fungal lipase-type" evidence="16">
    <location>
        <begin position="259"/>
        <end position="406"/>
    </location>
</feature>
<comment type="catalytic activity">
    <reaction evidence="13">
        <text>a 1,2-diacyl-sn-glycerol + H2O = a 2-acylglycerol + a fatty acid + H(+)</text>
        <dbReference type="Rhea" id="RHEA:33275"/>
        <dbReference type="ChEBI" id="CHEBI:15377"/>
        <dbReference type="ChEBI" id="CHEBI:15378"/>
        <dbReference type="ChEBI" id="CHEBI:17389"/>
        <dbReference type="ChEBI" id="CHEBI:17815"/>
        <dbReference type="ChEBI" id="CHEBI:28868"/>
        <dbReference type="EC" id="3.1.1.116"/>
    </reaction>
    <physiologicalReaction direction="left-to-right" evidence="13">
        <dbReference type="Rhea" id="RHEA:33276"/>
    </physiologicalReaction>
</comment>
<evidence type="ECO:0000313" key="18">
    <source>
        <dbReference type="Proteomes" id="UP001212841"/>
    </source>
</evidence>
<proteinExistence type="predicted"/>
<evidence type="ECO:0000256" key="4">
    <source>
        <dbReference type="ARBA" id="ARBA00022553"/>
    </source>
</evidence>
<dbReference type="EC" id="3.1.1.116" evidence="14"/>
<keyword evidence="11" id="KW-0443">Lipid metabolism</keyword>
<dbReference type="Pfam" id="PF01764">
    <property type="entry name" value="Lipase_3"/>
    <property type="match status" value="1"/>
</dbReference>
<dbReference type="GO" id="GO:0019369">
    <property type="term" value="P:arachidonate metabolic process"/>
    <property type="evidence" value="ECO:0007669"/>
    <property type="project" value="TreeGrafter"/>
</dbReference>